<dbReference type="Pfam" id="PF00934">
    <property type="entry name" value="PE"/>
    <property type="match status" value="1"/>
</dbReference>
<organism evidence="2 3">
    <name type="scientific">Mycobacterium ulcerans str. Harvey</name>
    <dbReference type="NCBI Taxonomy" id="1299332"/>
    <lineage>
        <taxon>Bacteria</taxon>
        <taxon>Bacillati</taxon>
        <taxon>Actinomycetota</taxon>
        <taxon>Actinomycetes</taxon>
        <taxon>Mycobacteriales</taxon>
        <taxon>Mycobacteriaceae</taxon>
        <taxon>Mycobacterium</taxon>
        <taxon>Mycobacterium ulcerans group</taxon>
    </lineage>
</organism>
<protein>
    <submittedName>
        <fullName evidence="2">PE family protein</fullName>
    </submittedName>
</protein>
<dbReference type="InterPro" id="IPR038332">
    <property type="entry name" value="PPE_sf"/>
</dbReference>
<reference evidence="2 3" key="1">
    <citation type="submission" date="2014-01" db="EMBL/GenBank/DDBJ databases">
        <authorList>
            <person name="Dobos K."/>
            <person name="Lenaerts A."/>
            <person name="Ordway D."/>
            <person name="DeGroote M.A."/>
            <person name="Parker T."/>
            <person name="Sizemore C."/>
            <person name="Tallon L.J."/>
            <person name="Sadzewicz L.K."/>
            <person name="Sengamalay N."/>
            <person name="Fraser C.M."/>
            <person name="Hine E."/>
            <person name="Shefchek K.A."/>
            <person name="Das S.P."/>
            <person name="Tettelin H."/>
        </authorList>
    </citation>
    <scope>NUCLEOTIDE SEQUENCE [LARGE SCALE GENOMIC DNA]</scope>
    <source>
        <strain evidence="2 3">Harvey</strain>
    </source>
</reference>
<sequence>MSYLAIAPEIVAAAAADMDGIGSPITAANAAAAIPTSAIAAAAADEISAAIAELFGNHAQQYQALSAQMARFHDQFVRSLSGAAQTYARAEATGAAPL</sequence>
<dbReference type="Proteomes" id="UP000020681">
    <property type="component" value="Unassembled WGS sequence"/>
</dbReference>
<gene>
    <name evidence="2" type="ORF">I551_5284</name>
</gene>
<dbReference type="SUPFAM" id="SSF140459">
    <property type="entry name" value="PE/PPE dimer-like"/>
    <property type="match status" value="1"/>
</dbReference>
<evidence type="ECO:0000313" key="2">
    <source>
        <dbReference type="EMBL" id="EUA88267.1"/>
    </source>
</evidence>
<keyword evidence="3" id="KW-1185">Reference proteome</keyword>
<name>A0ABN0QU16_MYCUL</name>
<dbReference type="Gene3D" id="1.10.287.850">
    <property type="entry name" value="HP0062-like domain"/>
    <property type="match status" value="1"/>
</dbReference>
<evidence type="ECO:0000313" key="3">
    <source>
        <dbReference type="Proteomes" id="UP000020681"/>
    </source>
</evidence>
<feature type="domain" description="PE" evidence="1">
    <location>
        <begin position="5"/>
        <end position="93"/>
    </location>
</feature>
<dbReference type="EMBL" id="JAOL01000145">
    <property type="protein sequence ID" value="EUA88267.1"/>
    <property type="molecule type" value="Genomic_DNA"/>
</dbReference>
<accession>A0ABN0QU16</accession>
<comment type="caution">
    <text evidence="2">The sequence shown here is derived from an EMBL/GenBank/DDBJ whole genome shotgun (WGS) entry which is preliminary data.</text>
</comment>
<dbReference type="InterPro" id="IPR000084">
    <property type="entry name" value="PE-PGRS_N"/>
</dbReference>
<evidence type="ECO:0000259" key="1">
    <source>
        <dbReference type="Pfam" id="PF00934"/>
    </source>
</evidence>
<proteinExistence type="predicted"/>